<evidence type="ECO:0000256" key="4">
    <source>
        <dbReference type="ARBA" id="ARBA00022679"/>
    </source>
</evidence>
<keyword evidence="8 10" id="KW-0131">Cell cycle</keyword>
<accession>A0A1H5WZC7</accession>
<comment type="function">
    <text evidence="10">Cell wall formation. Catalyzes the transfer of a GlcNAc subunit on undecaprenyl-pyrophosphoryl-MurNAc-pentapeptide (lipid intermediate I) to form undecaprenyl-pyrophosphoryl-MurNAc-(pentapeptide)GlcNAc (lipid intermediate II).</text>
</comment>
<evidence type="ECO:0000256" key="9">
    <source>
        <dbReference type="ARBA" id="ARBA00023316"/>
    </source>
</evidence>
<reference evidence="13 14" key="1">
    <citation type="submission" date="2016-10" db="EMBL/GenBank/DDBJ databases">
        <authorList>
            <person name="de Groot N.N."/>
        </authorList>
    </citation>
    <scope>NUCLEOTIDE SEQUENCE [LARGE SCALE GENOMIC DNA]</scope>
    <source>
        <strain evidence="13 14">DSM 22489</strain>
    </source>
</reference>
<evidence type="ECO:0000259" key="12">
    <source>
        <dbReference type="Pfam" id="PF04101"/>
    </source>
</evidence>
<feature type="binding site" evidence="10">
    <location>
        <begin position="18"/>
        <end position="20"/>
    </location>
    <ligand>
        <name>UDP-N-acetyl-alpha-D-glucosamine</name>
        <dbReference type="ChEBI" id="CHEBI:57705"/>
    </ligand>
</feature>
<keyword evidence="2 10" id="KW-0132">Cell division</keyword>
<keyword evidence="14" id="KW-1185">Reference proteome</keyword>
<name>A0A1H5WZC7_9BACT</name>
<comment type="subcellular location">
    <subcellularLocation>
        <location evidence="10">Cell membrane</location>
        <topology evidence="10">Peripheral membrane protein</topology>
        <orientation evidence="10">Cytoplasmic side</orientation>
    </subcellularLocation>
</comment>
<evidence type="ECO:0000256" key="3">
    <source>
        <dbReference type="ARBA" id="ARBA00022676"/>
    </source>
</evidence>
<dbReference type="GO" id="GO:0071555">
    <property type="term" value="P:cell wall organization"/>
    <property type="evidence" value="ECO:0007669"/>
    <property type="project" value="UniProtKB-KW"/>
</dbReference>
<organism evidence="13 14">
    <name type="scientific">Bryocella elongata</name>
    <dbReference type="NCBI Taxonomy" id="863522"/>
    <lineage>
        <taxon>Bacteria</taxon>
        <taxon>Pseudomonadati</taxon>
        <taxon>Acidobacteriota</taxon>
        <taxon>Terriglobia</taxon>
        <taxon>Terriglobales</taxon>
        <taxon>Acidobacteriaceae</taxon>
        <taxon>Bryocella</taxon>
    </lineage>
</organism>
<keyword evidence="1 10" id="KW-1003">Cell membrane</keyword>
<feature type="binding site" evidence="10">
    <location>
        <position position="193"/>
    </location>
    <ligand>
        <name>UDP-N-acetyl-alpha-D-glucosamine</name>
        <dbReference type="ChEBI" id="CHEBI:57705"/>
    </ligand>
</feature>
<keyword evidence="4 10" id="KW-0808">Transferase</keyword>
<protein>
    <recommendedName>
        <fullName evidence="10">UDP-N-acetylglucosamine--N-acetylmuramyl-(pentapeptide) pyrophosphoryl-undecaprenol N-acetylglucosamine transferase</fullName>
        <ecNumber evidence="10">2.4.1.227</ecNumber>
    </recommendedName>
    <alternativeName>
        <fullName evidence="10">Undecaprenyl-PP-MurNAc-pentapeptide-UDPGlcNAc GlcNAc transferase</fullName>
    </alternativeName>
</protein>
<keyword evidence="9 10" id="KW-0961">Cell wall biogenesis/degradation</keyword>
<dbReference type="NCBIfam" id="TIGR01133">
    <property type="entry name" value="murG"/>
    <property type="match status" value="1"/>
</dbReference>
<comment type="caution">
    <text evidence="10">Lacks conserved residue(s) required for the propagation of feature annotation.</text>
</comment>
<feature type="binding site" evidence="10">
    <location>
        <position position="295"/>
    </location>
    <ligand>
        <name>UDP-N-acetyl-alpha-D-glucosamine</name>
        <dbReference type="ChEBI" id="CHEBI:57705"/>
    </ligand>
</feature>
<evidence type="ECO:0000256" key="8">
    <source>
        <dbReference type="ARBA" id="ARBA00023306"/>
    </source>
</evidence>
<dbReference type="Pfam" id="PF04101">
    <property type="entry name" value="Glyco_tran_28_C"/>
    <property type="match status" value="1"/>
</dbReference>
<dbReference type="GO" id="GO:0005886">
    <property type="term" value="C:plasma membrane"/>
    <property type="evidence" value="ECO:0007669"/>
    <property type="project" value="UniProtKB-SubCell"/>
</dbReference>
<dbReference type="AlphaFoldDB" id="A0A1H5WZC7"/>
<dbReference type="GO" id="GO:0051301">
    <property type="term" value="P:cell division"/>
    <property type="evidence" value="ECO:0007669"/>
    <property type="project" value="UniProtKB-KW"/>
</dbReference>
<feature type="domain" description="Glycosyltransferase family 28 N-terminal" evidence="11">
    <location>
        <begin position="11"/>
        <end position="149"/>
    </location>
</feature>
<dbReference type="InterPro" id="IPR006009">
    <property type="entry name" value="GlcNAc_MurG"/>
</dbReference>
<evidence type="ECO:0000256" key="1">
    <source>
        <dbReference type="ARBA" id="ARBA00022475"/>
    </source>
</evidence>
<dbReference type="Gene3D" id="3.40.50.2000">
    <property type="entry name" value="Glycogen Phosphorylase B"/>
    <property type="match status" value="2"/>
</dbReference>
<evidence type="ECO:0000256" key="6">
    <source>
        <dbReference type="ARBA" id="ARBA00022984"/>
    </source>
</evidence>
<dbReference type="GO" id="GO:0051991">
    <property type="term" value="F:UDP-N-acetyl-D-glucosamine:N-acetylmuramoyl-L-alanyl-D-glutamyl-meso-2,6-diaminopimelyl-D-alanyl-D-alanine-diphosphoundecaprenol 4-beta-N-acetylglucosaminlytransferase activity"/>
    <property type="evidence" value="ECO:0007669"/>
    <property type="project" value="RHEA"/>
</dbReference>
<comment type="pathway">
    <text evidence="10">Cell wall biogenesis; peptidoglycan biosynthesis.</text>
</comment>
<evidence type="ECO:0000256" key="7">
    <source>
        <dbReference type="ARBA" id="ARBA00023136"/>
    </source>
</evidence>
<dbReference type="HAMAP" id="MF_00033">
    <property type="entry name" value="MurG"/>
    <property type="match status" value="1"/>
</dbReference>
<keyword evidence="5 10" id="KW-0133">Cell shape</keyword>
<evidence type="ECO:0000256" key="5">
    <source>
        <dbReference type="ARBA" id="ARBA00022960"/>
    </source>
</evidence>
<keyword evidence="7 10" id="KW-0472">Membrane</keyword>
<dbReference type="InterPro" id="IPR004276">
    <property type="entry name" value="GlycoTrans_28_N"/>
</dbReference>
<keyword evidence="6 10" id="KW-0573">Peptidoglycan synthesis</keyword>
<comment type="similarity">
    <text evidence="10">Belongs to the glycosyltransferase 28 family. MurG subfamily.</text>
</comment>
<dbReference type="PANTHER" id="PTHR21015:SF22">
    <property type="entry name" value="GLYCOSYLTRANSFERASE"/>
    <property type="match status" value="1"/>
</dbReference>
<dbReference type="InterPro" id="IPR007235">
    <property type="entry name" value="Glyco_trans_28_C"/>
</dbReference>
<feature type="binding site" evidence="10">
    <location>
        <position position="170"/>
    </location>
    <ligand>
        <name>UDP-N-acetyl-alpha-D-glucosamine</name>
        <dbReference type="ChEBI" id="CHEBI:57705"/>
    </ligand>
</feature>
<keyword evidence="3 10" id="KW-0328">Glycosyltransferase</keyword>
<evidence type="ECO:0000313" key="14">
    <source>
        <dbReference type="Proteomes" id="UP000236728"/>
    </source>
</evidence>
<dbReference type="PANTHER" id="PTHR21015">
    <property type="entry name" value="UDP-N-ACETYLGLUCOSAMINE--N-ACETYLMURAMYL-(PENTAPEPTIDE) PYROPHOSPHORYL-UNDECAPRENOL N-ACETYLGLUCOSAMINE TRANSFERASE 1"/>
    <property type="match status" value="1"/>
</dbReference>
<dbReference type="Proteomes" id="UP000236728">
    <property type="component" value="Unassembled WGS sequence"/>
</dbReference>
<dbReference type="EC" id="2.4.1.227" evidence="10"/>
<dbReference type="Pfam" id="PF03033">
    <property type="entry name" value="Glyco_transf_28"/>
    <property type="match status" value="1"/>
</dbReference>
<dbReference type="EMBL" id="FNVA01000002">
    <property type="protein sequence ID" value="SEG04838.1"/>
    <property type="molecule type" value="Genomic_DNA"/>
</dbReference>
<dbReference type="UniPathway" id="UPA00219"/>
<evidence type="ECO:0000256" key="2">
    <source>
        <dbReference type="ARBA" id="ARBA00022618"/>
    </source>
</evidence>
<dbReference type="GO" id="GO:0008360">
    <property type="term" value="P:regulation of cell shape"/>
    <property type="evidence" value="ECO:0007669"/>
    <property type="project" value="UniProtKB-KW"/>
</dbReference>
<evidence type="ECO:0000256" key="10">
    <source>
        <dbReference type="HAMAP-Rule" id="MF_00033"/>
    </source>
</evidence>
<gene>
    <name evidence="10" type="primary">murG</name>
    <name evidence="13" type="ORF">SAMN05421819_1809</name>
</gene>
<dbReference type="SUPFAM" id="SSF53756">
    <property type="entry name" value="UDP-Glycosyltransferase/glycogen phosphorylase"/>
    <property type="match status" value="1"/>
</dbReference>
<dbReference type="GO" id="GO:0050511">
    <property type="term" value="F:undecaprenyldiphospho-muramoylpentapeptide beta-N-acetylglucosaminyltransferase activity"/>
    <property type="evidence" value="ECO:0007669"/>
    <property type="project" value="UniProtKB-UniRule"/>
</dbReference>
<feature type="binding site" evidence="10">
    <location>
        <position position="131"/>
    </location>
    <ligand>
        <name>UDP-N-acetyl-alpha-D-glucosamine</name>
        <dbReference type="ChEBI" id="CHEBI:57705"/>
    </ligand>
</feature>
<dbReference type="CDD" id="cd03785">
    <property type="entry name" value="GT28_MurG"/>
    <property type="match status" value="1"/>
</dbReference>
<evidence type="ECO:0000313" key="13">
    <source>
        <dbReference type="EMBL" id="SEG04838.1"/>
    </source>
</evidence>
<evidence type="ECO:0000259" key="11">
    <source>
        <dbReference type="Pfam" id="PF03033"/>
    </source>
</evidence>
<feature type="domain" description="Glycosyl transferase family 28 C-terminal" evidence="12">
    <location>
        <begin position="187"/>
        <end position="353"/>
    </location>
</feature>
<dbReference type="GO" id="GO:0005975">
    <property type="term" value="P:carbohydrate metabolic process"/>
    <property type="evidence" value="ECO:0007669"/>
    <property type="project" value="InterPro"/>
</dbReference>
<comment type="catalytic activity">
    <reaction evidence="10">
        <text>di-trans,octa-cis-undecaprenyl diphospho-N-acetyl-alpha-D-muramoyl-L-alanyl-D-glutamyl-meso-2,6-diaminopimeloyl-D-alanyl-D-alanine + UDP-N-acetyl-alpha-D-glucosamine = di-trans,octa-cis-undecaprenyl diphospho-[N-acetyl-alpha-D-glucosaminyl-(1-&gt;4)]-N-acetyl-alpha-D-muramoyl-L-alanyl-D-glutamyl-meso-2,6-diaminopimeloyl-D-alanyl-D-alanine + UDP + H(+)</text>
        <dbReference type="Rhea" id="RHEA:31227"/>
        <dbReference type="ChEBI" id="CHEBI:15378"/>
        <dbReference type="ChEBI" id="CHEBI:57705"/>
        <dbReference type="ChEBI" id="CHEBI:58223"/>
        <dbReference type="ChEBI" id="CHEBI:61387"/>
        <dbReference type="ChEBI" id="CHEBI:61388"/>
        <dbReference type="EC" id="2.4.1.227"/>
    </reaction>
</comment>
<sequence length="367" mass="37875">MSRGSNSALRVMIAGGGTGGHVIPALAIGRELRDKHGAEVIYVGTARGVETKLVPEAGFRLELVKSGQLKNVSLATRLKTMTDLPLGILRCMGLIGSFKPAVVVGVGGYASGPAMIAAVLRGVPTLAYEPNAVPGFTNRVLGKRVSAAAVNFPQTASFFRNAQVTGVPVRPEIFAVTSKGAGEAPRLLVTAGSNGAQVFNETLPKIALRLMEAVPGLTIVHQSGVRQLEATQAAYAASGADPARWTVAAFLTDMPAQYQAADVVLARAGSTVAELAAAGKPSVLVPLPTAADDHQRKNAELLVQAGAAEMLLQRAVTEESLLGALVGLLNDAPRREAMSEAARAMAKPGALERIAGMVLELAGIAAR</sequence>
<dbReference type="GO" id="GO:0009252">
    <property type="term" value="P:peptidoglycan biosynthetic process"/>
    <property type="evidence" value="ECO:0007669"/>
    <property type="project" value="UniProtKB-UniRule"/>
</dbReference>
<proteinExistence type="inferred from homology"/>